<feature type="region of interest" description="Disordered" evidence="1">
    <location>
        <begin position="1"/>
        <end position="21"/>
    </location>
</feature>
<protein>
    <submittedName>
        <fullName evidence="2">Uncharacterized protein</fullName>
    </submittedName>
</protein>
<dbReference type="HOGENOM" id="CLU_3230251_0_0_11"/>
<organism evidence="2 3">
    <name type="scientific">Bifidobacterium angulatum DSM 20098 = JCM 7096</name>
    <dbReference type="NCBI Taxonomy" id="518635"/>
    <lineage>
        <taxon>Bacteria</taxon>
        <taxon>Bacillati</taxon>
        <taxon>Actinomycetota</taxon>
        <taxon>Actinomycetes</taxon>
        <taxon>Bifidobacteriales</taxon>
        <taxon>Bifidobacteriaceae</taxon>
        <taxon>Bifidobacterium</taxon>
    </lineage>
</organism>
<evidence type="ECO:0000313" key="3">
    <source>
        <dbReference type="Proteomes" id="UP000006408"/>
    </source>
</evidence>
<accession>C4FD79</accession>
<evidence type="ECO:0000256" key="1">
    <source>
        <dbReference type="SAM" id="MobiDB-lite"/>
    </source>
</evidence>
<dbReference type="EMBL" id="ABYS02000003">
    <property type="protein sequence ID" value="EEP21866.1"/>
    <property type="molecule type" value="Genomic_DNA"/>
</dbReference>
<sequence>MCAMHAHIRNPGAVGTGEKKKEKEEMKIELCEAVELRPNCFGI</sequence>
<comment type="caution">
    <text evidence="2">The sequence shown here is derived from an EMBL/GenBank/DDBJ whole genome shotgun (WGS) entry which is preliminary data.</text>
</comment>
<proteinExistence type="predicted"/>
<name>C4FD79_9BIFI</name>
<reference evidence="2" key="1">
    <citation type="submission" date="2009-04" db="EMBL/GenBank/DDBJ databases">
        <authorList>
            <person name="Weinstock G."/>
            <person name="Sodergren E."/>
            <person name="Clifton S."/>
            <person name="Fulton L."/>
            <person name="Fulton B."/>
            <person name="Courtney L."/>
            <person name="Fronick C."/>
            <person name="Harrison M."/>
            <person name="Strong C."/>
            <person name="Farmer C."/>
            <person name="Delahaunty K."/>
            <person name="Markovic C."/>
            <person name="Hall O."/>
            <person name="Minx P."/>
            <person name="Tomlinson C."/>
            <person name="Mitreva M."/>
            <person name="Nelson J."/>
            <person name="Hou S."/>
            <person name="Wollam A."/>
            <person name="Pepin K.H."/>
            <person name="Johnson M."/>
            <person name="Bhonagiri V."/>
            <person name="Nash W.E."/>
            <person name="Warren W."/>
            <person name="Chinwalla A."/>
            <person name="Mardis E.R."/>
            <person name="Wilson R.K."/>
        </authorList>
    </citation>
    <scope>NUCLEOTIDE SEQUENCE [LARGE SCALE GENOMIC DNA]</scope>
    <source>
        <strain evidence="2">DSM 20098</strain>
    </source>
</reference>
<keyword evidence="3" id="KW-1185">Reference proteome</keyword>
<dbReference type="Proteomes" id="UP000006408">
    <property type="component" value="Unassembled WGS sequence"/>
</dbReference>
<evidence type="ECO:0000313" key="2">
    <source>
        <dbReference type="EMBL" id="EEP21866.1"/>
    </source>
</evidence>
<dbReference type="AlphaFoldDB" id="C4FD79"/>
<gene>
    <name evidence="2" type="ORF">BIFANG_02262</name>
</gene>